<dbReference type="AlphaFoldDB" id="A0A2M4B640"/>
<dbReference type="EMBL" id="GGFK01015198">
    <property type="protein sequence ID" value="MBW48519.1"/>
    <property type="molecule type" value="Transcribed_RNA"/>
</dbReference>
<name>A0A2M4B640_9DIPT</name>
<proteinExistence type="predicted"/>
<evidence type="ECO:0000313" key="1">
    <source>
        <dbReference type="EMBL" id="MBW48519.1"/>
    </source>
</evidence>
<organism evidence="1">
    <name type="scientific">Anopheles triannulatus</name>
    <dbReference type="NCBI Taxonomy" id="58253"/>
    <lineage>
        <taxon>Eukaryota</taxon>
        <taxon>Metazoa</taxon>
        <taxon>Ecdysozoa</taxon>
        <taxon>Arthropoda</taxon>
        <taxon>Hexapoda</taxon>
        <taxon>Insecta</taxon>
        <taxon>Pterygota</taxon>
        <taxon>Neoptera</taxon>
        <taxon>Endopterygota</taxon>
        <taxon>Diptera</taxon>
        <taxon>Nematocera</taxon>
        <taxon>Culicoidea</taxon>
        <taxon>Culicidae</taxon>
        <taxon>Anophelinae</taxon>
        <taxon>Anopheles</taxon>
    </lineage>
</organism>
<sequence>MLMTSLTACTAASYSLSSVMATIRSLNFDVKSSSLPFSSSFSYSGSSACKHLSRTSPTLSCSVQPMYLRYESSRKLDENFIIQMPISDMQMARISGSVSR</sequence>
<reference evidence="1" key="1">
    <citation type="submission" date="2018-01" db="EMBL/GenBank/DDBJ databases">
        <title>An insight into the sialome of Amazonian anophelines.</title>
        <authorList>
            <person name="Ribeiro J.M."/>
            <person name="Scarpassa V."/>
            <person name="Calvo E."/>
        </authorList>
    </citation>
    <scope>NUCLEOTIDE SEQUENCE</scope>
    <source>
        <tissue evidence="1">Salivary glands</tissue>
    </source>
</reference>
<protein>
    <submittedName>
        <fullName evidence="1">Putative secreted protein</fullName>
    </submittedName>
</protein>
<accession>A0A2M4B640</accession>